<accession>A0ABT8GL13</accession>
<organism evidence="1 2">
    <name type="scientific">Demequina muriae</name>
    <dbReference type="NCBI Taxonomy" id="3051664"/>
    <lineage>
        <taxon>Bacteria</taxon>
        <taxon>Bacillati</taxon>
        <taxon>Actinomycetota</taxon>
        <taxon>Actinomycetes</taxon>
        <taxon>Micrococcales</taxon>
        <taxon>Demequinaceae</taxon>
        <taxon>Demequina</taxon>
    </lineage>
</organism>
<name>A0ABT8GL13_9MICO</name>
<protein>
    <submittedName>
        <fullName evidence="1">Uncharacterized protein</fullName>
    </submittedName>
</protein>
<dbReference type="EMBL" id="JAUHQA010000001">
    <property type="protein sequence ID" value="MDN4481621.1"/>
    <property type="molecule type" value="Genomic_DNA"/>
</dbReference>
<reference evidence="1" key="1">
    <citation type="submission" date="2023-06" db="EMBL/GenBank/DDBJ databases">
        <title>Egi l300058.</title>
        <authorList>
            <person name="Gao L."/>
            <person name="Fang B.-Z."/>
            <person name="Li W.-J."/>
        </authorList>
    </citation>
    <scope>NUCLEOTIDE SEQUENCE</scope>
    <source>
        <strain evidence="1">EGI L300058</strain>
    </source>
</reference>
<comment type="caution">
    <text evidence="1">The sequence shown here is derived from an EMBL/GenBank/DDBJ whole genome shotgun (WGS) entry which is preliminary data.</text>
</comment>
<gene>
    <name evidence="1" type="ORF">QQX02_11885</name>
</gene>
<dbReference type="SUPFAM" id="SSF56563">
    <property type="entry name" value="Major capsid protein gp5"/>
    <property type="match status" value="1"/>
</dbReference>
<evidence type="ECO:0000313" key="1">
    <source>
        <dbReference type="EMBL" id="MDN4481621.1"/>
    </source>
</evidence>
<proteinExistence type="predicted"/>
<dbReference type="Proteomes" id="UP001172708">
    <property type="component" value="Unassembled WGS sequence"/>
</dbReference>
<sequence>MATMSAPPAIMSEAADWRRVCTDATHWPTRGTPTKAAPTRLFDLPVPLDAAILEGEPIVADWATVSLRHLNGMGVRWHEHGAQTESEAVLDMFSRNVLYFRAEVRNAPIIASPLSVRLVDLTAAQDVPRCPPGPGASACRR</sequence>
<keyword evidence="2" id="KW-1185">Reference proteome</keyword>
<evidence type="ECO:0000313" key="2">
    <source>
        <dbReference type="Proteomes" id="UP001172708"/>
    </source>
</evidence>
<dbReference type="RefSeq" id="WP_301143331.1">
    <property type="nucleotide sequence ID" value="NZ_JAUHQA010000001.1"/>
</dbReference>